<evidence type="ECO:0008006" key="3">
    <source>
        <dbReference type="Google" id="ProtNLM"/>
    </source>
</evidence>
<organism evidence="1 2">
    <name type="scientific">Geotalea uraniireducens</name>
    <dbReference type="NCBI Taxonomy" id="351604"/>
    <lineage>
        <taxon>Bacteria</taxon>
        <taxon>Pseudomonadati</taxon>
        <taxon>Thermodesulfobacteriota</taxon>
        <taxon>Desulfuromonadia</taxon>
        <taxon>Geobacterales</taxon>
        <taxon>Geobacteraceae</taxon>
        <taxon>Geotalea</taxon>
    </lineage>
</organism>
<dbReference type="EMBL" id="AP027151">
    <property type="protein sequence ID" value="BDV42679.1"/>
    <property type="molecule type" value="Genomic_DNA"/>
</dbReference>
<dbReference type="RefSeq" id="WP_282003286.1">
    <property type="nucleotide sequence ID" value="NZ_AP027151.1"/>
</dbReference>
<dbReference type="Proteomes" id="UP001317705">
    <property type="component" value="Chromosome"/>
</dbReference>
<proteinExistence type="predicted"/>
<evidence type="ECO:0000313" key="2">
    <source>
        <dbReference type="Proteomes" id="UP001317705"/>
    </source>
</evidence>
<reference evidence="1 2" key="1">
    <citation type="submission" date="2022-12" db="EMBL/GenBank/DDBJ databases">
        <title>Polyphasic characterization of Geotalea uranireducens NIT-SL11 newly isolated from a complex of sewage sludge and microbially reduced graphene oxide.</title>
        <authorList>
            <person name="Xie L."/>
            <person name="Yoshida N."/>
            <person name="Meng L."/>
        </authorList>
    </citation>
    <scope>NUCLEOTIDE SEQUENCE [LARGE SCALE GENOMIC DNA]</scope>
    <source>
        <strain evidence="1 2">NIT-SL11</strain>
    </source>
</reference>
<evidence type="ECO:0000313" key="1">
    <source>
        <dbReference type="EMBL" id="BDV42679.1"/>
    </source>
</evidence>
<accession>A0ABN6VQQ8</accession>
<sequence>MHSFEQIMVSALESGTHPFLEMFGGPPGLLEVADTLALSPLMPAFLELVCEALPSATAEVREDLCEFVCQCIEKTTYDFTLIKAVDIVDQISPLLENKNDRCFNRFLDLSDNRKIAPMSRAAALDGALRWAANDRRRQLRLMSHLLGVEKNDDSIYLARAAKVIGVAYSHWRESGLKDKLRDLTEVDGAADEASFEMGMARLVDGVDSKTRKEANEALEAARYWFSRSEVDREERPDANLYRQCVETILSFSREEPAVHINDLAEGLSQNAFALKAWHSSSNVPIWLGARFAEVVQWELMIIKLQKLATSLDEPSWWEPAVVVEEYLISAYTASRSILRRGVDGGVEELVRPRIEATLAKSDGQFYALKQWATRHIDEKWAEQAKELIQRVDAVITSGVTSNPTEAATARPSIAALLELASIPRVINFAAQKAVANALTVHLANMSGAEMSIIESILGKVARCSEYNENVSGKKLFDAVLVWSVRFLNNRLEITQGTNPRISYLFERDGGTLPAESELQSDFFEFAFGLMAGTEIEVNNVGSGRADLRFTFGGERLVTEVKRELRDSSFPSLVKAYAAQATDYQNVSIRLGFLLVLDLTEIRSEGTPHISTLVGVEEVVRKGENEPRIVVIIKVPGRRLRPSDLTKDAVRNGKKVK</sequence>
<protein>
    <recommendedName>
        <fullName evidence="3">Protein NO VEIN C-terminal domain-containing protein</fullName>
    </recommendedName>
</protein>
<gene>
    <name evidence="1" type="ORF">GURASL_16020</name>
</gene>
<name>A0ABN6VQQ8_9BACT</name>
<keyword evidence="2" id="KW-1185">Reference proteome</keyword>